<dbReference type="AlphaFoldDB" id="A0AAU7ZJ81"/>
<dbReference type="GO" id="GO:0004252">
    <property type="term" value="F:serine-type endopeptidase activity"/>
    <property type="evidence" value="ECO:0007669"/>
    <property type="project" value="InterPro"/>
</dbReference>
<feature type="signal peptide" evidence="8">
    <location>
        <begin position="1"/>
        <end position="18"/>
    </location>
</feature>
<organism evidence="10">
    <name type="scientific">Tunturiibacter psychrotolerans</name>
    <dbReference type="NCBI Taxonomy" id="3069686"/>
    <lineage>
        <taxon>Bacteria</taxon>
        <taxon>Pseudomonadati</taxon>
        <taxon>Acidobacteriota</taxon>
        <taxon>Terriglobia</taxon>
        <taxon>Terriglobales</taxon>
        <taxon>Acidobacteriaceae</taxon>
        <taxon>Tunturiibacter</taxon>
    </lineage>
</organism>
<evidence type="ECO:0000256" key="3">
    <source>
        <dbReference type="ARBA" id="ARBA00022723"/>
    </source>
</evidence>
<keyword evidence="3" id="KW-0479">Metal-binding</keyword>
<dbReference type="InterPro" id="IPR023828">
    <property type="entry name" value="Peptidase_S8_Ser-AS"/>
</dbReference>
<keyword evidence="7" id="KW-0865">Zymogen</keyword>
<keyword evidence="8" id="KW-0732">Signal</keyword>
<dbReference type="EMBL" id="CP132942">
    <property type="protein sequence ID" value="XCB31112.1"/>
    <property type="molecule type" value="Genomic_DNA"/>
</dbReference>
<dbReference type="PANTHER" id="PTHR14218:SF15">
    <property type="entry name" value="TRIPEPTIDYL-PEPTIDASE 1"/>
    <property type="match status" value="1"/>
</dbReference>
<keyword evidence="6" id="KW-0106">Calcium</keyword>
<dbReference type="InterPro" id="IPR050819">
    <property type="entry name" value="Tripeptidyl-peptidase_I"/>
</dbReference>
<evidence type="ECO:0000256" key="2">
    <source>
        <dbReference type="ARBA" id="ARBA00022670"/>
    </source>
</evidence>
<dbReference type="PROSITE" id="PS00138">
    <property type="entry name" value="SUBTILASE_SER"/>
    <property type="match status" value="1"/>
</dbReference>
<dbReference type="SMART" id="SM00944">
    <property type="entry name" value="Pro-kuma_activ"/>
    <property type="match status" value="1"/>
</dbReference>
<keyword evidence="4" id="KW-0378">Hydrolase</keyword>
<protein>
    <submittedName>
        <fullName evidence="10">Ig-like domain repeat protein</fullName>
    </submittedName>
</protein>
<dbReference type="KEGG" id="tpsc:RBB77_11630"/>
<dbReference type="CDD" id="cd11377">
    <property type="entry name" value="Pro-peptidase_S53"/>
    <property type="match status" value="1"/>
</dbReference>
<evidence type="ECO:0000256" key="7">
    <source>
        <dbReference type="ARBA" id="ARBA00023145"/>
    </source>
</evidence>
<dbReference type="SUPFAM" id="SSF54897">
    <property type="entry name" value="Protease propeptides/inhibitors"/>
    <property type="match status" value="1"/>
</dbReference>
<dbReference type="PROSITE" id="PS51695">
    <property type="entry name" value="SEDOLISIN"/>
    <property type="match status" value="1"/>
</dbReference>
<dbReference type="InterPro" id="IPR030400">
    <property type="entry name" value="Sedolisin_dom"/>
</dbReference>
<dbReference type="InterPro" id="IPR032109">
    <property type="entry name" value="Big_3_5"/>
</dbReference>
<evidence type="ECO:0000256" key="6">
    <source>
        <dbReference type="ARBA" id="ARBA00022837"/>
    </source>
</evidence>
<accession>A0AAU7ZJ81</accession>
<reference evidence="10" key="1">
    <citation type="submission" date="2023-08" db="EMBL/GenBank/DDBJ databases">
        <authorList>
            <person name="Messyasz A."/>
            <person name="Mannisto M.K."/>
            <person name="Kerkhof L.J."/>
            <person name="Haggblom M."/>
        </authorList>
    </citation>
    <scope>NUCLEOTIDE SEQUENCE</scope>
    <source>
        <strain evidence="10">X5P6</strain>
    </source>
</reference>
<feature type="chain" id="PRO_5043425831" evidence="8">
    <location>
        <begin position="19"/>
        <end position="1183"/>
    </location>
</feature>
<keyword evidence="2" id="KW-0645">Protease</keyword>
<proteinExistence type="predicted"/>
<evidence type="ECO:0000259" key="9">
    <source>
        <dbReference type="PROSITE" id="PS51695"/>
    </source>
</evidence>
<evidence type="ECO:0000256" key="5">
    <source>
        <dbReference type="ARBA" id="ARBA00022825"/>
    </source>
</evidence>
<dbReference type="Pfam" id="PF16640">
    <property type="entry name" value="Big_3_5"/>
    <property type="match status" value="3"/>
</dbReference>
<sequence length="1183" mass="120917">MKKAVVAALLVFASYTWAATVPGSVSATARVTSQVDERVLVTLVGNTHRAARDAANDRGAVEANFAMPHMLLQLKRSPEQEAALQKVMEQMQTPGSASYHSWMSEQEFDEQYGVNRGDLTKVTTWLQGHGFTIGGITPDGMVVDFSGTASMVREAFHTDIHRLQLPNGEKHVANMSDPQIPASLASVIVGPTSLSNFMPHTDHVARSKAAVVESRKAAGAVAFGPDYTAPEGDSTYYLFTPGDGQTIYNTTPLLAAGHTGKGQTIGLIEDETAYDPDGTGVSPDWKTFVNTFGLAKYGGKQTTSFPKGPIFCGQPGDYSDGTDIEVALDIEYATAMAPGANVVVEACQDGYSTFGGLIALENLVSADQITAPVLSMSYGFCEAGNGAANNAAFSYAYQHGAARGVSIFVSSGDDGARSCDDGNTVSYYGAGTSGFATTPYNVAVGGTDFGDTYDHSRATYWNATNNSDYSSAKSYIPEIPWNDTCASQLISSYLGFGTTYGPSGFCASPLAATLSPQNTLEYIDVVAGSGGPSSCFSGTPDIGGVADGSCAGQPKPSWQKVFGNPNDTVRDIPDVSLFASNGIWGHYIVICASNPVEAQYGTAPCTGTPDTWTGEGGTSASSPMMAGIQTLINDYTKELAGNPNYLYYSLANTEYGSAGSAACNSTKGTNGTSGCIFHDITRGDIDTPCSYFDATTDLGFNCFDIANDTNINSPQGYPIGVGSVSNTSFKPTYGTNVGWDFSTGIGSVNAWNLAQGFAHAYGSASPFKATVTLTSSVASYVFGHGPASITYKATVSGSGTYPTGTVTFALGGTTLGAATLEPTGGCSSGGSCTEVASYTYVPGTLAVGAYSISATYSSTNENYASATKQTTLQVIKAGTVVDATALTVSPTTLAAGSSKVTFAAKVSSATGTPDGTVTFTSSGVSKGTCTLAKGACSISLATAAYAAGTYSVVAVYSGSATYESSVSATEQLIITKAATATVSSGTSSVEAGGTVTLVANVARPAGYTGVPTGTVHFYSSTLLQSAQGVATLDSTGKAVYEQVLTGVPAGTYSVVAKYAGDGSDAASNSSTLTVIVTKALTEVTLTSSANPVAEGSPVSITAVVTHACCSTVPPSGTVAFLLGTKSLGTLSLSSGSAVLSVKTAGLTPGTYSVVANYSGDATNQPSTRTFTLTIAAPATAATR</sequence>
<dbReference type="Gene3D" id="2.60.40.10">
    <property type="entry name" value="Immunoglobulins"/>
    <property type="match status" value="4"/>
</dbReference>
<evidence type="ECO:0000256" key="1">
    <source>
        <dbReference type="ARBA" id="ARBA00001913"/>
    </source>
</evidence>
<keyword evidence="5" id="KW-0720">Serine protease</keyword>
<gene>
    <name evidence="10" type="ORF">RBB77_11630</name>
</gene>
<dbReference type="InterPro" id="IPR015366">
    <property type="entry name" value="S53_propep"/>
</dbReference>
<reference evidence="10" key="2">
    <citation type="journal article" date="2024" name="Environ. Microbiol.">
        <title>Genome analysis and description of Tunturibacter gen. nov. expands the diversity of Terriglobia in tundra soils.</title>
        <authorList>
            <person name="Messyasz A."/>
            <person name="Mannisto M.K."/>
            <person name="Kerkhof L.J."/>
            <person name="Haggblom M.M."/>
        </authorList>
    </citation>
    <scope>NUCLEOTIDE SEQUENCE</scope>
    <source>
        <strain evidence="10">X5P6</strain>
    </source>
</reference>
<dbReference type="Gene3D" id="3.40.50.200">
    <property type="entry name" value="Peptidase S8/S53 domain"/>
    <property type="match status" value="1"/>
</dbReference>
<evidence type="ECO:0000313" key="10">
    <source>
        <dbReference type="EMBL" id="XCB31112.1"/>
    </source>
</evidence>
<evidence type="ECO:0000256" key="4">
    <source>
        <dbReference type="ARBA" id="ARBA00022801"/>
    </source>
</evidence>
<dbReference type="Pfam" id="PF09286">
    <property type="entry name" value="Pro-kuma_activ"/>
    <property type="match status" value="1"/>
</dbReference>
<dbReference type="InterPro" id="IPR013783">
    <property type="entry name" value="Ig-like_fold"/>
</dbReference>
<dbReference type="InterPro" id="IPR036852">
    <property type="entry name" value="Peptidase_S8/S53_dom_sf"/>
</dbReference>
<dbReference type="RefSeq" id="WP_353061955.1">
    <property type="nucleotide sequence ID" value="NZ_CP132942.1"/>
</dbReference>
<dbReference type="PANTHER" id="PTHR14218">
    <property type="entry name" value="PROTEASE S8 TRIPEPTIDYL PEPTIDASE I CLN2"/>
    <property type="match status" value="1"/>
</dbReference>
<dbReference type="GO" id="GO:0046872">
    <property type="term" value="F:metal ion binding"/>
    <property type="evidence" value="ECO:0007669"/>
    <property type="project" value="UniProtKB-KW"/>
</dbReference>
<comment type="cofactor">
    <cofactor evidence="1">
        <name>Ca(2+)</name>
        <dbReference type="ChEBI" id="CHEBI:29108"/>
    </cofactor>
</comment>
<dbReference type="GO" id="GO:0006508">
    <property type="term" value="P:proteolysis"/>
    <property type="evidence" value="ECO:0007669"/>
    <property type="project" value="UniProtKB-KW"/>
</dbReference>
<dbReference type="SUPFAM" id="SSF52743">
    <property type="entry name" value="Subtilisin-like"/>
    <property type="match status" value="1"/>
</dbReference>
<feature type="domain" description="Peptidase S53" evidence="9">
    <location>
        <begin position="238"/>
        <end position="760"/>
    </location>
</feature>
<evidence type="ECO:0000256" key="8">
    <source>
        <dbReference type="SAM" id="SignalP"/>
    </source>
</evidence>
<dbReference type="GO" id="GO:0008240">
    <property type="term" value="F:tripeptidyl-peptidase activity"/>
    <property type="evidence" value="ECO:0007669"/>
    <property type="project" value="TreeGrafter"/>
</dbReference>
<name>A0AAU7ZJ81_9BACT</name>
<dbReference type="CDD" id="cd04056">
    <property type="entry name" value="Peptidases_S53"/>
    <property type="match status" value="1"/>
</dbReference>